<dbReference type="Pfam" id="PF20335">
    <property type="entry name" value="DUF6630"/>
    <property type="match status" value="1"/>
</dbReference>
<organism evidence="2 3">
    <name type="scientific">Xanthomonas albilineans (strain GPE PC73 / CFBP 7063)</name>
    <dbReference type="NCBI Taxonomy" id="380358"/>
    <lineage>
        <taxon>Bacteria</taxon>
        <taxon>Pseudomonadati</taxon>
        <taxon>Pseudomonadota</taxon>
        <taxon>Gammaproteobacteria</taxon>
        <taxon>Lysobacterales</taxon>
        <taxon>Lysobacteraceae</taxon>
        <taxon>Xanthomonas</taxon>
    </lineage>
</organism>
<gene>
    <name evidence="2" type="ordered locus">XALc_2950</name>
</gene>
<dbReference type="InterPro" id="IPR046582">
    <property type="entry name" value="DUF6630"/>
</dbReference>
<reference evidence="2 3" key="1">
    <citation type="journal article" date="2009" name="BMC Genomics">
        <title>The complete genome sequence of Xanthomonas albilineans provides new insights into the reductive genome evolution of the xylem-limited Xanthomonadaceae.</title>
        <authorList>
            <person name="Pieretti I."/>
            <person name="Royer M."/>
            <person name="Barbe V."/>
            <person name="Carrere S."/>
            <person name="Koebnik R."/>
            <person name="Cociancich S."/>
            <person name="Couloux A."/>
            <person name="Darrasse A."/>
            <person name="Gouzy J."/>
            <person name="Jacques M.A."/>
            <person name="Lauber E."/>
            <person name="Manceau C."/>
            <person name="Mangenot S."/>
            <person name="Poussier S."/>
            <person name="Segurens B."/>
            <person name="Szurek B."/>
            <person name="Verdier V."/>
            <person name="Arlat M."/>
            <person name="Rott P."/>
        </authorList>
    </citation>
    <scope>NUCLEOTIDE SEQUENCE [LARGE SCALE GENOMIC DNA]</scope>
    <source>
        <strain evidence="3">GPE PC73 / CFBP 7063</strain>
    </source>
</reference>
<feature type="domain" description="DUF6630" evidence="1">
    <location>
        <begin position="6"/>
        <end position="68"/>
    </location>
</feature>
<dbReference type="AlphaFoldDB" id="D2UGB6"/>
<accession>D2UGB6</accession>
<dbReference type="STRING" id="380358.XALC_2950"/>
<evidence type="ECO:0000313" key="2">
    <source>
        <dbReference type="EMBL" id="CBA17427.1"/>
    </source>
</evidence>
<sequence length="75" mass="8449">MGGYVDDEDLSAGQDAVSLLTLADDRLRGYGDSVWCWDTGSEFRADWMARSRDDQEMQRLAAMLAIDLCPRSEPF</sequence>
<dbReference type="Proteomes" id="UP000001890">
    <property type="component" value="Chromosome"/>
</dbReference>
<evidence type="ECO:0000259" key="1">
    <source>
        <dbReference type="Pfam" id="PF20335"/>
    </source>
</evidence>
<keyword evidence="3" id="KW-1185">Reference proteome</keyword>
<evidence type="ECO:0000313" key="3">
    <source>
        <dbReference type="Proteomes" id="UP000001890"/>
    </source>
</evidence>
<protein>
    <recommendedName>
        <fullName evidence="1">DUF6630 domain-containing protein</fullName>
    </recommendedName>
</protein>
<name>D2UGB6_XANAP</name>
<dbReference type="EMBL" id="FP565176">
    <property type="protein sequence ID" value="CBA17427.1"/>
    <property type="molecule type" value="Genomic_DNA"/>
</dbReference>
<proteinExistence type="predicted"/>
<dbReference type="KEGG" id="xal:XALC_2950"/>